<evidence type="ECO:0000256" key="6">
    <source>
        <dbReference type="ARBA" id="ARBA00022692"/>
    </source>
</evidence>
<dbReference type="PANTHER" id="PTHR34299">
    <property type="entry name" value="DIACYLGLYCEROL KINASE"/>
    <property type="match status" value="1"/>
</dbReference>
<protein>
    <submittedName>
        <fullName evidence="16">Diacylglycerol kinase family protein</fullName>
    </submittedName>
</protein>
<comment type="similarity">
    <text evidence="2">Belongs to the bacterial diacylglycerol kinase family.</text>
</comment>
<keyword evidence="4" id="KW-0444">Lipid biosynthesis</keyword>
<evidence type="ECO:0000256" key="8">
    <source>
        <dbReference type="ARBA" id="ARBA00022777"/>
    </source>
</evidence>
<organism evidence="16 17">
    <name type="scientific">Flavobacterium litorale</name>
    <dbReference type="NCBI Taxonomy" id="2856519"/>
    <lineage>
        <taxon>Bacteria</taxon>
        <taxon>Pseudomonadati</taxon>
        <taxon>Bacteroidota</taxon>
        <taxon>Flavobacteriia</taxon>
        <taxon>Flavobacteriales</taxon>
        <taxon>Flavobacteriaceae</taxon>
        <taxon>Flavobacterium</taxon>
    </lineage>
</organism>
<dbReference type="InterPro" id="IPR033717">
    <property type="entry name" value="UDPK"/>
</dbReference>
<keyword evidence="5" id="KW-0808">Transferase</keyword>
<evidence type="ECO:0000256" key="11">
    <source>
        <dbReference type="ARBA" id="ARBA00023098"/>
    </source>
</evidence>
<dbReference type="Proteomes" id="UP000825381">
    <property type="component" value="Chromosome"/>
</dbReference>
<keyword evidence="11" id="KW-0443">Lipid metabolism</keyword>
<evidence type="ECO:0000256" key="13">
    <source>
        <dbReference type="ARBA" id="ARBA00023209"/>
    </source>
</evidence>
<evidence type="ECO:0000256" key="2">
    <source>
        <dbReference type="ARBA" id="ARBA00005967"/>
    </source>
</evidence>
<sequence length="128" mass="14229">MRVMKDKRFVKGRLKSVVYAFKGAYKLVTTEHSIMVQFTIAILVTLAGFIFNISATEWLIQTLAIGLVLGIEGVNTAIEKIADFIHPQYHERIGFIKDIAAGAVFFAALTALAVGSIIYYPKVFLLFN</sequence>
<keyword evidence="9" id="KW-0067">ATP-binding</keyword>
<evidence type="ECO:0000256" key="10">
    <source>
        <dbReference type="ARBA" id="ARBA00022989"/>
    </source>
</evidence>
<feature type="transmembrane region" description="Helical" evidence="15">
    <location>
        <begin position="99"/>
        <end position="120"/>
    </location>
</feature>
<evidence type="ECO:0000256" key="15">
    <source>
        <dbReference type="SAM" id="Phobius"/>
    </source>
</evidence>
<dbReference type="EMBL" id="CP080429">
    <property type="protein sequence ID" value="QYJ69534.1"/>
    <property type="molecule type" value="Genomic_DNA"/>
</dbReference>
<dbReference type="Pfam" id="PF01219">
    <property type="entry name" value="DAGK_prokar"/>
    <property type="match status" value="1"/>
</dbReference>
<evidence type="ECO:0000313" key="17">
    <source>
        <dbReference type="Proteomes" id="UP000825381"/>
    </source>
</evidence>
<keyword evidence="6 15" id="KW-0812">Transmembrane</keyword>
<evidence type="ECO:0000256" key="5">
    <source>
        <dbReference type="ARBA" id="ARBA00022679"/>
    </source>
</evidence>
<dbReference type="Gene3D" id="1.10.287.3610">
    <property type="match status" value="1"/>
</dbReference>
<keyword evidence="10 15" id="KW-1133">Transmembrane helix</keyword>
<keyword evidence="8 16" id="KW-0418">Kinase</keyword>
<proteinExistence type="inferred from homology"/>
<dbReference type="InterPro" id="IPR036945">
    <property type="entry name" value="DAGK_sf"/>
</dbReference>
<evidence type="ECO:0000256" key="7">
    <source>
        <dbReference type="ARBA" id="ARBA00022741"/>
    </source>
</evidence>
<keyword evidence="13" id="KW-0594">Phospholipid biosynthesis</keyword>
<dbReference type="InterPro" id="IPR000829">
    <property type="entry name" value="DAGK"/>
</dbReference>
<keyword evidence="12 15" id="KW-0472">Membrane</keyword>
<gene>
    <name evidence="16" type="ORF">K1I41_10455</name>
</gene>
<keyword evidence="17" id="KW-1185">Reference proteome</keyword>
<dbReference type="PANTHER" id="PTHR34299:SF1">
    <property type="entry name" value="DIACYLGLYCEROL KINASE"/>
    <property type="match status" value="1"/>
</dbReference>
<keyword evidence="14" id="KW-1208">Phospholipid metabolism</keyword>
<evidence type="ECO:0000256" key="1">
    <source>
        <dbReference type="ARBA" id="ARBA00004651"/>
    </source>
</evidence>
<evidence type="ECO:0000256" key="4">
    <source>
        <dbReference type="ARBA" id="ARBA00022516"/>
    </source>
</evidence>
<feature type="transmembrane region" description="Helical" evidence="15">
    <location>
        <begin position="34"/>
        <end position="53"/>
    </location>
</feature>
<feature type="transmembrane region" description="Helical" evidence="15">
    <location>
        <begin position="59"/>
        <end position="78"/>
    </location>
</feature>
<name>A0ABX8VFZ8_9FLAO</name>
<comment type="subcellular location">
    <subcellularLocation>
        <location evidence="1">Cell membrane</location>
        <topology evidence="1">Multi-pass membrane protein</topology>
    </subcellularLocation>
</comment>
<evidence type="ECO:0000256" key="3">
    <source>
        <dbReference type="ARBA" id="ARBA00022475"/>
    </source>
</evidence>
<accession>A0ABX8VFZ8</accession>
<reference evidence="16 17" key="1">
    <citation type="submission" date="2021-07" db="EMBL/GenBank/DDBJ databases">
        <title>Flavobacterium WSW3-B6 sp.nov, isolated from seaweed.</title>
        <authorList>
            <person name="Muhammad N."/>
            <person name="Ho H."/>
            <person name="Lee Y.-J."/>
            <person name="Nguyen T."/>
            <person name="Ho J."/>
            <person name="Kim S.-G."/>
        </authorList>
    </citation>
    <scope>NUCLEOTIDE SEQUENCE [LARGE SCALE GENOMIC DNA]</scope>
    <source>
        <strain evidence="16 17">WSW3-B6</strain>
    </source>
</reference>
<dbReference type="GO" id="GO:0016301">
    <property type="term" value="F:kinase activity"/>
    <property type="evidence" value="ECO:0007669"/>
    <property type="project" value="UniProtKB-KW"/>
</dbReference>
<evidence type="ECO:0000256" key="9">
    <source>
        <dbReference type="ARBA" id="ARBA00022840"/>
    </source>
</evidence>
<dbReference type="CDD" id="cd14265">
    <property type="entry name" value="UDPK_IM_like"/>
    <property type="match status" value="1"/>
</dbReference>
<evidence type="ECO:0000256" key="12">
    <source>
        <dbReference type="ARBA" id="ARBA00023136"/>
    </source>
</evidence>
<evidence type="ECO:0000256" key="14">
    <source>
        <dbReference type="ARBA" id="ARBA00023264"/>
    </source>
</evidence>
<keyword evidence="7" id="KW-0547">Nucleotide-binding</keyword>
<evidence type="ECO:0000313" key="16">
    <source>
        <dbReference type="EMBL" id="QYJ69534.1"/>
    </source>
</evidence>
<keyword evidence="3" id="KW-1003">Cell membrane</keyword>